<dbReference type="AlphaFoldDB" id="A0A7J7KPL1"/>
<proteinExistence type="inferred from homology"/>
<comment type="similarity">
    <text evidence="2">Belongs to the peptidase C64 family.</text>
</comment>
<dbReference type="GO" id="GO:0005634">
    <property type="term" value="C:nucleus"/>
    <property type="evidence" value="ECO:0007669"/>
    <property type="project" value="TreeGrafter"/>
</dbReference>
<dbReference type="GO" id="GO:0035523">
    <property type="term" value="P:protein K29-linked deubiquitination"/>
    <property type="evidence" value="ECO:0007669"/>
    <property type="project" value="TreeGrafter"/>
</dbReference>
<organism evidence="13 14">
    <name type="scientific">Bugula neritina</name>
    <name type="common">Brown bryozoan</name>
    <name type="synonym">Sertularia neritina</name>
    <dbReference type="NCBI Taxonomy" id="10212"/>
    <lineage>
        <taxon>Eukaryota</taxon>
        <taxon>Metazoa</taxon>
        <taxon>Spiralia</taxon>
        <taxon>Lophotrochozoa</taxon>
        <taxon>Bryozoa</taxon>
        <taxon>Gymnolaemata</taxon>
        <taxon>Cheilostomatida</taxon>
        <taxon>Flustrina</taxon>
        <taxon>Buguloidea</taxon>
        <taxon>Bugulidae</taxon>
        <taxon>Bugula</taxon>
    </lineage>
</organism>
<keyword evidence="9" id="KW-0378">Hydrolase</keyword>
<comment type="catalytic activity">
    <reaction evidence="1">
        <text>Thiol-dependent hydrolysis of ester, thioester, amide, peptide and isopeptide bonds formed by the C-terminal Gly of ubiquitin (a 76-residue protein attached to proteins as an intracellular targeting signal).</text>
        <dbReference type="EC" id="3.4.19.12"/>
    </reaction>
</comment>
<keyword evidence="5" id="KW-0479">Metal-binding</keyword>
<dbReference type="GO" id="GO:0071947">
    <property type="term" value="P:protein deubiquitination involved in ubiquitin-dependent protein catabolic process"/>
    <property type="evidence" value="ECO:0007669"/>
    <property type="project" value="TreeGrafter"/>
</dbReference>
<keyword evidence="7" id="KW-0863">Zinc-finger</keyword>
<dbReference type="InterPro" id="IPR041294">
    <property type="entry name" value="AnkUBD"/>
</dbReference>
<evidence type="ECO:0000256" key="5">
    <source>
        <dbReference type="ARBA" id="ARBA00022723"/>
    </source>
</evidence>
<dbReference type="GO" id="GO:0007010">
    <property type="term" value="P:cytoskeleton organization"/>
    <property type="evidence" value="ECO:0007669"/>
    <property type="project" value="TreeGrafter"/>
</dbReference>
<evidence type="ECO:0000313" key="14">
    <source>
        <dbReference type="Proteomes" id="UP000593567"/>
    </source>
</evidence>
<dbReference type="InterPro" id="IPR049768">
    <property type="entry name" value="ZRANB1_OTU"/>
</dbReference>
<dbReference type="GO" id="GO:0070530">
    <property type="term" value="F:K63-linked polyubiquitin modification-dependent protein binding"/>
    <property type="evidence" value="ECO:0007669"/>
    <property type="project" value="TreeGrafter"/>
</dbReference>
<dbReference type="Pfam" id="PF18418">
    <property type="entry name" value="AnkUBD"/>
    <property type="match status" value="1"/>
</dbReference>
<evidence type="ECO:0000256" key="9">
    <source>
        <dbReference type="ARBA" id="ARBA00022801"/>
    </source>
</evidence>
<dbReference type="GO" id="GO:0030177">
    <property type="term" value="P:positive regulation of Wnt signaling pathway"/>
    <property type="evidence" value="ECO:0007669"/>
    <property type="project" value="TreeGrafter"/>
</dbReference>
<dbReference type="InterPro" id="IPR003323">
    <property type="entry name" value="OTU_dom"/>
</dbReference>
<keyword evidence="4" id="KW-0645">Protease</keyword>
<evidence type="ECO:0000256" key="8">
    <source>
        <dbReference type="ARBA" id="ARBA00022786"/>
    </source>
</evidence>
<keyword evidence="14" id="KW-1185">Reference proteome</keyword>
<dbReference type="Gene3D" id="1.25.40.560">
    <property type="match status" value="1"/>
</dbReference>
<evidence type="ECO:0000256" key="2">
    <source>
        <dbReference type="ARBA" id="ARBA00005865"/>
    </source>
</evidence>
<dbReference type="OrthoDB" id="6275030at2759"/>
<dbReference type="PROSITE" id="PS50802">
    <property type="entry name" value="OTU"/>
    <property type="match status" value="1"/>
</dbReference>
<dbReference type="PANTHER" id="PTHR13367">
    <property type="entry name" value="UBIQUITIN THIOESTERASE"/>
    <property type="match status" value="1"/>
</dbReference>
<dbReference type="CDD" id="cd22767">
    <property type="entry name" value="OTU_ZRANB1"/>
    <property type="match status" value="1"/>
</dbReference>
<keyword evidence="11" id="KW-0862">Zinc</keyword>
<dbReference type="Pfam" id="PF02338">
    <property type="entry name" value="OTU"/>
    <property type="match status" value="1"/>
</dbReference>
<dbReference type="GO" id="GO:0004843">
    <property type="term" value="F:cysteine-type deubiquitinase activity"/>
    <property type="evidence" value="ECO:0007669"/>
    <property type="project" value="UniProtKB-EC"/>
</dbReference>
<keyword evidence="8" id="KW-0833">Ubl conjugation pathway</keyword>
<name>A0A7J7KPL1_BUGNE</name>
<evidence type="ECO:0000256" key="10">
    <source>
        <dbReference type="ARBA" id="ARBA00022807"/>
    </source>
</evidence>
<gene>
    <name evidence="13" type="ORF">EB796_001561</name>
</gene>
<dbReference type="GO" id="GO:0008270">
    <property type="term" value="F:zinc ion binding"/>
    <property type="evidence" value="ECO:0007669"/>
    <property type="project" value="UniProtKB-KW"/>
</dbReference>
<comment type="caution">
    <text evidence="13">The sequence shown here is derived from an EMBL/GenBank/DDBJ whole genome shotgun (WGS) entry which is preliminary data.</text>
</comment>
<keyword evidence="10" id="KW-0788">Thiol protease</keyword>
<sequence length="389" mass="44436">MAVNAYLTCGGDVARQLTTEEATLIEDGSRFQKGHTLLHIALQSQRQDVVASLLTASVTSQSKKRLPPHTCPDLANEILRTVACSLRQRKGDFPCFFFTEVVTFALPGDIEDLLPTVEKQLLNDIMDHDVQRELELEESTINWSIELCERFGSRLYALWNRSAGDCLLDSVLQATWGVFDKDNTLRLALSDSLAEAEGTFYPRWKEYESRQAELYHFTLEEDQWDQDWSYILSLARQPGSALEQMHIFTLAHILRRPIIVYGVKYVKTFRGETIDLAKFQGVYLPLLWDPSFCWKSPITLGYTRGHFSALVPMETDLDKNIGAGAMLDNLEEKVFYLPLIEKDGEPLPLHFLSQSQMKREESYCKSGLRVKMLLEFSVLSNSLEGSHHW</sequence>
<evidence type="ECO:0000256" key="4">
    <source>
        <dbReference type="ARBA" id="ARBA00022670"/>
    </source>
</evidence>
<dbReference type="EC" id="3.4.19.12" evidence="3"/>
<dbReference type="EMBL" id="VXIV02000180">
    <property type="protein sequence ID" value="KAF6040121.1"/>
    <property type="molecule type" value="Genomic_DNA"/>
</dbReference>
<evidence type="ECO:0000313" key="13">
    <source>
        <dbReference type="EMBL" id="KAF6040121.1"/>
    </source>
</evidence>
<evidence type="ECO:0000256" key="11">
    <source>
        <dbReference type="ARBA" id="ARBA00022833"/>
    </source>
</evidence>
<feature type="domain" description="OTU" evidence="12">
    <location>
        <begin position="155"/>
        <end position="313"/>
    </location>
</feature>
<evidence type="ECO:0000256" key="1">
    <source>
        <dbReference type="ARBA" id="ARBA00000707"/>
    </source>
</evidence>
<dbReference type="GO" id="GO:1990168">
    <property type="term" value="P:protein K33-linked deubiquitination"/>
    <property type="evidence" value="ECO:0007669"/>
    <property type="project" value="TreeGrafter"/>
</dbReference>
<protein>
    <recommendedName>
        <fullName evidence="3">ubiquitinyl hydrolase 1</fullName>
        <ecNumber evidence="3">3.4.19.12</ecNumber>
    </recommendedName>
</protein>
<evidence type="ECO:0000256" key="7">
    <source>
        <dbReference type="ARBA" id="ARBA00022771"/>
    </source>
</evidence>
<dbReference type="GO" id="GO:0016477">
    <property type="term" value="P:cell migration"/>
    <property type="evidence" value="ECO:0007669"/>
    <property type="project" value="TreeGrafter"/>
</dbReference>
<dbReference type="Proteomes" id="UP000593567">
    <property type="component" value="Unassembled WGS sequence"/>
</dbReference>
<dbReference type="InterPro" id="IPR051346">
    <property type="entry name" value="OTU_Deubiquitinase"/>
</dbReference>
<dbReference type="PANTHER" id="PTHR13367:SF28">
    <property type="entry name" value="UBIQUITIN THIOESTERASE ZRANB1"/>
    <property type="match status" value="1"/>
</dbReference>
<evidence type="ECO:0000256" key="3">
    <source>
        <dbReference type="ARBA" id="ARBA00012759"/>
    </source>
</evidence>
<reference evidence="13" key="1">
    <citation type="submission" date="2020-06" db="EMBL/GenBank/DDBJ databases">
        <title>Draft genome of Bugula neritina, a colonial animal packing powerful symbionts and potential medicines.</title>
        <authorList>
            <person name="Rayko M."/>
        </authorList>
    </citation>
    <scope>NUCLEOTIDE SEQUENCE [LARGE SCALE GENOMIC DNA]</scope>
    <source>
        <strain evidence="13">Kwan_BN1</strain>
    </source>
</reference>
<evidence type="ECO:0000256" key="6">
    <source>
        <dbReference type="ARBA" id="ARBA00022737"/>
    </source>
</evidence>
<accession>A0A7J7KPL1</accession>
<dbReference type="GO" id="GO:0005737">
    <property type="term" value="C:cytoplasm"/>
    <property type="evidence" value="ECO:0007669"/>
    <property type="project" value="TreeGrafter"/>
</dbReference>
<keyword evidence="6" id="KW-0677">Repeat</keyword>
<evidence type="ECO:0000259" key="12">
    <source>
        <dbReference type="PROSITE" id="PS50802"/>
    </source>
</evidence>